<evidence type="ECO:0000313" key="2">
    <source>
        <dbReference type="EMBL" id="EMP26831.1"/>
    </source>
</evidence>
<keyword evidence="3" id="KW-1185">Reference proteome</keyword>
<proteinExistence type="predicted"/>
<name>M7ANN2_CHEMY</name>
<feature type="compositionally biased region" description="Polar residues" evidence="1">
    <location>
        <begin position="1"/>
        <end position="30"/>
    </location>
</feature>
<dbReference type="EMBL" id="KB575888">
    <property type="protein sequence ID" value="EMP26831.1"/>
    <property type="molecule type" value="Genomic_DNA"/>
</dbReference>
<dbReference type="Proteomes" id="UP000031443">
    <property type="component" value="Unassembled WGS sequence"/>
</dbReference>
<gene>
    <name evidence="2" type="ORF">UY3_16080</name>
</gene>
<evidence type="ECO:0000313" key="3">
    <source>
        <dbReference type="Proteomes" id="UP000031443"/>
    </source>
</evidence>
<protein>
    <submittedName>
        <fullName evidence="2">Uncharacterized protein</fullName>
    </submittedName>
</protein>
<organism evidence="2 3">
    <name type="scientific">Chelonia mydas</name>
    <name type="common">Green sea-turtle</name>
    <name type="synonym">Chelonia agassizi</name>
    <dbReference type="NCBI Taxonomy" id="8469"/>
    <lineage>
        <taxon>Eukaryota</taxon>
        <taxon>Metazoa</taxon>
        <taxon>Chordata</taxon>
        <taxon>Craniata</taxon>
        <taxon>Vertebrata</taxon>
        <taxon>Euteleostomi</taxon>
        <taxon>Archelosauria</taxon>
        <taxon>Testudinata</taxon>
        <taxon>Testudines</taxon>
        <taxon>Cryptodira</taxon>
        <taxon>Durocryptodira</taxon>
        <taxon>Americhelydia</taxon>
        <taxon>Chelonioidea</taxon>
        <taxon>Cheloniidae</taxon>
        <taxon>Chelonia</taxon>
    </lineage>
</organism>
<feature type="region of interest" description="Disordered" evidence="1">
    <location>
        <begin position="1"/>
        <end position="52"/>
    </location>
</feature>
<sequence length="234" mass="24927">MNSPKGLANPSSSRLPGSKGQKSAAATQEQPSSPLPPALPTPEHSQKKHRLAGQLASLPPGERSVPTESSLPHSPWALHSGLRCHPANHAPERGCLQPELVPGVLLQDLLLQGWATGCHSPPARSNQTFSVREALRRSTAFMCYVAGAPSAGDVLPKPHSTALWHVDCRPKELSNGKEKCKWVVKSMVLSSFISVEDQAHLIVGHGVIFVAEAVTLPKVPSTPVVNGKPLRHPS</sequence>
<accession>M7ANN2</accession>
<reference evidence="3" key="1">
    <citation type="journal article" date="2013" name="Nat. Genet.">
        <title>The draft genomes of soft-shell turtle and green sea turtle yield insights into the development and evolution of the turtle-specific body plan.</title>
        <authorList>
            <person name="Wang Z."/>
            <person name="Pascual-Anaya J."/>
            <person name="Zadissa A."/>
            <person name="Li W."/>
            <person name="Niimura Y."/>
            <person name="Huang Z."/>
            <person name="Li C."/>
            <person name="White S."/>
            <person name="Xiong Z."/>
            <person name="Fang D."/>
            <person name="Wang B."/>
            <person name="Ming Y."/>
            <person name="Chen Y."/>
            <person name="Zheng Y."/>
            <person name="Kuraku S."/>
            <person name="Pignatelli M."/>
            <person name="Herrero J."/>
            <person name="Beal K."/>
            <person name="Nozawa M."/>
            <person name="Li Q."/>
            <person name="Wang J."/>
            <person name="Zhang H."/>
            <person name="Yu L."/>
            <person name="Shigenobu S."/>
            <person name="Wang J."/>
            <person name="Liu J."/>
            <person name="Flicek P."/>
            <person name="Searle S."/>
            <person name="Wang J."/>
            <person name="Kuratani S."/>
            <person name="Yin Y."/>
            <person name="Aken B."/>
            <person name="Zhang G."/>
            <person name="Irie N."/>
        </authorList>
    </citation>
    <scope>NUCLEOTIDE SEQUENCE [LARGE SCALE GENOMIC DNA]</scope>
</reference>
<evidence type="ECO:0000256" key="1">
    <source>
        <dbReference type="SAM" id="MobiDB-lite"/>
    </source>
</evidence>
<dbReference type="AlphaFoldDB" id="M7ANN2"/>